<evidence type="ECO:0000259" key="4">
    <source>
        <dbReference type="PROSITE" id="PS50043"/>
    </source>
</evidence>
<sequence length="72" mass="7976">MTIPRLTNREAGVLDLLADGLTAAAIGRRLGISVRTVHRHQGNLYRKLRASDRLVAVLRAQHLGLLETRAPR</sequence>
<evidence type="ECO:0000256" key="2">
    <source>
        <dbReference type="ARBA" id="ARBA00023125"/>
    </source>
</evidence>
<evidence type="ECO:0000256" key="3">
    <source>
        <dbReference type="ARBA" id="ARBA00023163"/>
    </source>
</evidence>
<keyword evidence="3" id="KW-0804">Transcription</keyword>
<dbReference type="PRINTS" id="PR00038">
    <property type="entry name" value="HTHLUXR"/>
</dbReference>
<dbReference type="InterPro" id="IPR036388">
    <property type="entry name" value="WH-like_DNA-bd_sf"/>
</dbReference>
<dbReference type="RefSeq" id="WP_203767867.1">
    <property type="nucleotide sequence ID" value="NZ_BAAABO010000007.1"/>
</dbReference>
<proteinExistence type="predicted"/>
<evidence type="ECO:0000313" key="5">
    <source>
        <dbReference type="EMBL" id="GID76069.1"/>
    </source>
</evidence>
<dbReference type="InterPro" id="IPR000792">
    <property type="entry name" value="Tscrpt_reg_LuxR_C"/>
</dbReference>
<gene>
    <name evidence="5" type="ORF">Ade02nite_47100</name>
</gene>
<evidence type="ECO:0000313" key="6">
    <source>
        <dbReference type="Proteomes" id="UP000609879"/>
    </source>
</evidence>
<feature type="domain" description="HTH luxR-type" evidence="4">
    <location>
        <begin position="1"/>
        <end position="64"/>
    </location>
</feature>
<dbReference type="PROSITE" id="PS00622">
    <property type="entry name" value="HTH_LUXR_1"/>
    <property type="match status" value="1"/>
</dbReference>
<dbReference type="CDD" id="cd06170">
    <property type="entry name" value="LuxR_C_like"/>
    <property type="match status" value="1"/>
</dbReference>
<dbReference type="Gene3D" id="1.10.10.10">
    <property type="entry name" value="Winged helix-like DNA-binding domain superfamily/Winged helix DNA-binding domain"/>
    <property type="match status" value="1"/>
</dbReference>
<dbReference type="PANTHER" id="PTHR44688:SF16">
    <property type="entry name" value="DNA-BINDING TRANSCRIPTIONAL ACTIVATOR DEVR_DOSR"/>
    <property type="match status" value="1"/>
</dbReference>
<dbReference type="PANTHER" id="PTHR44688">
    <property type="entry name" value="DNA-BINDING TRANSCRIPTIONAL ACTIVATOR DEVR_DOSR"/>
    <property type="match status" value="1"/>
</dbReference>
<evidence type="ECO:0000256" key="1">
    <source>
        <dbReference type="ARBA" id="ARBA00023015"/>
    </source>
</evidence>
<keyword evidence="2" id="KW-0238">DNA-binding</keyword>
<name>A0ABQ3Y7U3_9ACTN</name>
<comment type="caution">
    <text evidence="5">The sequence shown here is derived from an EMBL/GenBank/DDBJ whole genome shotgun (WGS) entry which is preliminary data.</text>
</comment>
<dbReference type="PROSITE" id="PS50043">
    <property type="entry name" value="HTH_LUXR_2"/>
    <property type="match status" value="1"/>
</dbReference>
<dbReference type="Pfam" id="PF00196">
    <property type="entry name" value="GerE"/>
    <property type="match status" value="1"/>
</dbReference>
<keyword evidence="1" id="KW-0805">Transcription regulation</keyword>
<accession>A0ABQ3Y7U3</accession>
<organism evidence="5 6">
    <name type="scientific">Paractinoplanes deccanensis</name>
    <dbReference type="NCBI Taxonomy" id="113561"/>
    <lineage>
        <taxon>Bacteria</taxon>
        <taxon>Bacillati</taxon>
        <taxon>Actinomycetota</taxon>
        <taxon>Actinomycetes</taxon>
        <taxon>Micromonosporales</taxon>
        <taxon>Micromonosporaceae</taxon>
        <taxon>Paractinoplanes</taxon>
    </lineage>
</organism>
<protein>
    <recommendedName>
        <fullName evidence="4">HTH luxR-type domain-containing protein</fullName>
    </recommendedName>
</protein>
<dbReference type="EMBL" id="BOMI01000090">
    <property type="protein sequence ID" value="GID76069.1"/>
    <property type="molecule type" value="Genomic_DNA"/>
</dbReference>
<reference evidence="5 6" key="1">
    <citation type="submission" date="2021-01" db="EMBL/GenBank/DDBJ databases">
        <title>Whole genome shotgun sequence of Actinoplanes deccanensis NBRC 13994.</title>
        <authorList>
            <person name="Komaki H."/>
            <person name="Tamura T."/>
        </authorList>
    </citation>
    <scope>NUCLEOTIDE SEQUENCE [LARGE SCALE GENOMIC DNA]</scope>
    <source>
        <strain evidence="5 6">NBRC 13994</strain>
    </source>
</reference>
<dbReference type="InterPro" id="IPR016032">
    <property type="entry name" value="Sig_transdc_resp-reg_C-effctor"/>
</dbReference>
<dbReference type="SMART" id="SM00421">
    <property type="entry name" value="HTH_LUXR"/>
    <property type="match status" value="1"/>
</dbReference>
<dbReference type="SUPFAM" id="SSF46894">
    <property type="entry name" value="C-terminal effector domain of the bipartite response regulators"/>
    <property type="match status" value="1"/>
</dbReference>
<dbReference type="Proteomes" id="UP000609879">
    <property type="component" value="Unassembled WGS sequence"/>
</dbReference>
<keyword evidence="6" id="KW-1185">Reference proteome</keyword>